<evidence type="ECO:0008006" key="4">
    <source>
        <dbReference type="Google" id="ProtNLM"/>
    </source>
</evidence>
<dbReference type="Proteomes" id="UP000236738">
    <property type="component" value="Unassembled WGS sequence"/>
</dbReference>
<protein>
    <recommendedName>
        <fullName evidence="4">DUF4271 domain-containing protein</fullName>
    </recommendedName>
</protein>
<gene>
    <name evidence="2" type="ORF">SAMN05421847_1177</name>
</gene>
<feature type="transmembrane region" description="Helical" evidence="1">
    <location>
        <begin position="126"/>
        <end position="146"/>
    </location>
</feature>
<dbReference type="InterPro" id="IPR025367">
    <property type="entry name" value="DUF4271"/>
</dbReference>
<dbReference type="EMBL" id="FNUS01000002">
    <property type="protein sequence ID" value="SEF97678.1"/>
    <property type="molecule type" value="Genomic_DNA"/>
</dbReference>
<keyword evidence="1" id="KW-0812">Transmembrane</keyword>
<accession>A0A1H5WE76</accession>
<evidence type="ECO:0000256" key="1">
    <source>
        <dbReference type="SAM" id="Phobius"/>
    </source>
</evidence>
<keyword evidence="1" id="KW-1133">Transmembrane helix</keyword>
<feature type="transmembrane region" description="Helical" evidence="1">
    <location>
        <begin position="12"/>
        <end position="29"/>
    </location>
</feature>
<feature type="transmembrane region" description="Helical" evidence="1">
    <location>
        <begin position="49"/>
        <end position="72"/>
    </location>
</feature>
<organism evidence="2 3">
    <name type="scientific">Halpernia humi</name>
    <dbReference type="NCBI Taxonomy" id="493375"/>
    <lineage>
        <taxon>Bacteria</taxon>
        <taxon>Pseudomonadati</taxon>
        <taxon>Bacteroidota</taxon>
        <taxon>Flavobacteriia</taxon>
        <taxon>Flavobacteriales</taxon>
        <taxon>Weeksellaceae</taxon>
        <taxon>Chryseobacterium group</taxon>
        <taxon>Halpernia</taxon>
    </lineage>
</organism>
<keyword evidence="3" id="KW-1185">Reference proteome</keyword>
<feature type="transmembrane region" description="Helical" evidence="1">
    <location>
        <begin position="92"/>
        <end position="114"/>
    </location>
</feature>
<reference evidence="3" key="1">
    <citation type="submission" date="2016-10" db="EMBL/GenBank/DDBJ databases">
        <authorList>
            <person name="Varghese N."/>
            <person name="Submissions S."/>
        </authorList>
    </citation>
    <scope>NUCLEOTIDE SEQUENCE [LARGE SCALE GENOMIC DNA]</scope>
    <source>
        <strain evidence="3">DSM 21580</strain>
    </source>
</reference>
<feature type="transmembrane region" description="Helical" evidence="1">
    <location>
        <begin position="158"/>
        <end position="177"/>
    </location>
</feature>
<name>A0A1H5WE76_9FLAO</name>
<evidence type="ECO:0000313" key="3">
    <source>
        <dbReference type="Proteomes" id="UP000236738"/>
    </source>
</evidence>
<keyword evidence="1" id="KW-0472">Membrane</keyword>
<feature type="transmembrane region" description="Helical" evidence="1">
    <location>
        <begin position="189"/>
        <end position="212"/>
    </location>
</feature>
<dbReference type="AlphaFoldDB" id="A0A1H5WE76"/>
<evidence type="ECO:0000313" key="2">
    <source>
        <dbReference type="EMBL" id="SEF97678.1"/>
    </source>
</evidence>
<sequence>MIRIAEHNDWVIFTLLGCIISLSLMLISLQREASIKEYLSQSFEDSSNIFLSWFIVSAVYIISISVLISQFIPIVPSFLRKISIFGLQLNKFGFTFVSISLFYLIKTTLSYFYFYAVRNNKSWQKFYFTATRFYFVLAILIILGCLQQFYFPIKRLEIFQLYLLFFTIIFVFKNIFYLFHNYKILPQTWYYKILYICTLQIIPLLVLWKFLFY</sequence>
<proteinExistence type="predicted"/>
<dbReference type="Pfam" id="PF14093">
    <property type="entry name" value="DUF4271"/>
    <property type="match status" value="1"/>
</dbReference>